<reference evidence="1 2" key="2">
    <citation type="journal article" date="2024" name="Int. J. Syst. Evol. Microbiol.">
        <title>Promethearchaeum syntrophicum gen. nov., sp. nov., an anaerobic, obligately syntrophic archaeon, the first isolate of the lineage 'Asgard' archaea, and proposal of the new archaeal phylum Promethearchaeota phyl. nov. and kingdom Promethearchaeati regn. nov.</title>
        <authorList>
            <person name="Imachi H."/>
            <person name="Nobu M.K."/>
            <person name="Kato S."/>
            <person name="Takaki Y."/>
            <person name="Miyazaki M."/>
            <person name="Miyata M."/>
            <person name="Ogawara M."/>
            <person name="Saito Y."/>
            <person name="Sakai S."/>
            <person name="Tahara Y.O."/>
            <person name="Takano Y."/>
            <person name="Tasumi E."/>
            <person name="Uematsu K."/>
            <person name="Yoshimura T."/>
            <person name="Itoh T."/>
            <person name="Ohkuma M."/>
            <person name="Takai K."/>
        </authorList>
    </citation>
    <scope>NUCLEOTIDE SEQUENCE [LARGE SCALE GENOMIC DNA]</scope>
    <source>
        <strain evidence="1 2">MK-D1</strain>
    </source>
</reference>
<dbReference type="InterPro" id="IPR014966">
    <property type="entry name" value="FRG-dom"/>
</dbReference>
<protein>
    <submittedName>
        <fullName evidence="1">FRG domain-containing protein</fullName>
    </submittedName>
</protein>
<proteinExistence type="predicted"/>
<gene>
    <name evidence="1" type="ORF">DSAG12_03373</name>
</gene>
<dbReference type="Proteomes" id="UP000321408">
    <property type="component" value="Chromosome"/>
</dbReference>
<dbReference type="AlphaFoldDB" id="A0A5B9DFM3"/>
<keyword evidence="2" id="KW-1185">Reference proteome</keyword>
<dbReference type="EMBL" id="CP042905">
    <property type="protein sequence ID" value="QEE17536.2"/>
    <property type="molecule type" value="Genomic_DNA"/>
</dbReference>
<name>A0A5B9DFM3_9ARCH</name>
<organism evidence="1 2">
    <name type="scientific">Promethearchaeum syntrophicum</name>
    <dbReference type="NCBI Taxonomy" id="2594042"/>
    <lineage>
        <taxon>Archaea</taxon>
        <taxon>Promethearchaeati</taxon>
        <taxon>Promethearchaeota</taxon>
        <taxon>Promethearchaeia</taxon>
        <taxon>Promethearchaeales</taxon>
        <taxon>Promethearchaeaceae</taxon>
        <taxon>Promethearchaeum</taxon>
    </lineage>
</organism>
<dbReference type="SMART" id="SM00901">
    <property type="entry name" value="FRG"/>
    <property type="match status" value="1"/>
</dbReference>
<dbReference type="KEGG" id="psyt:DSAG12_03373"/>
<evidence type="ECO:0000313" key="2">
    <source>
        <dbReference type="Proteomes" id="UP000321408"/>
    </source>
</evidence>
<dbReference type="Pfam" id="PF08867">
    <property type="entry name" value="FRG"/>
    <property type="match status" value="1"/>
</dbReference>
<reference evidence="1 2" key="1">
    <citation type="journal article" date="2020" name="Nature">
        <title>Isolation of an archaeon at the prokaryote-eukaryote interface.</title>
        <authorList>
            <person name="Imachi H."/>
            <person name="Nobu M.K."/>
            <person name="Nakahara N."/>
            <person name="Morono Y."/>
            <person name="Ogawara M."/>
            <person name="Takaki Y."/>
            <person name="Takano Y."/>
            <person name="Uematsu K."/>
            <person name="Ikuta T."/>
            <person name="Ito M."/>
            <person name="Matsui Y."/>
            <person name="Miyazaki M."/>
            <person name="Murata K."/>
            <person name="Saito Y."/>
            <person name="Sakai S."/>
            <person name="Song C."/>
            <person name="Tasumi E."/>
            <person name="Yamanaka Y."/>
            <person name="Yamaguchi T."/>
            <person name="Kamagata Y."/>
            <person name="Tamaki H."/>
            <person name="Takai K."/>
        </authorList>
    </citation>
    <scope>NUCLEOTIDE SEQUENCE [LARGE SCALE GENOMIC DNA]</scope>
    <source>
        <strain evidence="1 2">MK-D1</strain>
    </source>
</reference>
<sequence length="330" mass="38289">MHPMIQRLRKKEFQVKFPDLNYIQKTSLSILNPKNIDILFKLAQKFEVKGTEEGKAAGFLFRGQNYTYNWDEDKSSTPSWSITSALERRYPSKETQEKEEFRLINYSNHLPFYVQRMAKHQHLESGTRLVDFSSRLLVALWFSAVDYKKSEKKKRSIPLVHKGDSGVWILNILRLIMDSSKILGVYFTSSEENIGAPQNPSNIEEAEILFEIARQDVLNKSLLLGSFNSSHLGLAKKEIPRMIAQSGWMVFSPLFGVPFMDAMMNLENAVEEIKKGDLLATFELEKEEDFEVLSFKDNEHYIINYPSSWNVEILKMLEKRGITWNSLMNL</sequence>
<accession>A0A5B9DFM3</accession>
<evidence type="ECO:0000313" key="1">
    <source>
        <dbReference type="EMBL" id="QEE17536.2"/>
    </source>
</evidence>